<protein>
    <submittedName>
        <fullName evidence="1">BgTH12-06485</fullName>
    </submittedName>
</protein>
<evidence type="ECO:0000313" key="1">
    <source>
        <dbReference type="EMBL" id="CAD6500779.1"/>
    </source>
</evidence>
<accession>A0A9W4CYB0</accession>
<dbReference type="AlphaFoldDB" id="A0A9W4CYB0"/>
<dbReference type="Proteomes" id="UP000683417">
    <property type="component" value="Unassembled WGS sequence"/>
</dbReference>
<name>A0A9W4CYB0_BLUGR</name>
<reference evidence="1" key="1">
    <citation type="submission" date="2020-10" db="EMBL/GenBank/DDBJ databases">
        <authorList>
            <person name="Muller C M."/>
        </authorList>
    </citation>
    <scope>NUCLEOTIDE SEQUENCE</scope>
    <source>
        <strain evidence="1">THUN-12</strain>
    </source>
</reference>
<sequence length="319" mass="35979">MISCAFVLISRFLNPNKPLEKDSTGYPSHLERIVILGSDGGRSYYDAYDNPSPGKFPVPDTKYNLATTIKKVVRNGTNLKAYCSHTMSSVKIAELLGGVISTETAYYHNPVPAYPNYETCLALIKKSTDIHNAEPNHQQGQSPLSAETLNHSKRCSNSDLINLAYRGQISVSGAYGYLAPRNSKAQLKVFMDQHVQFEDFLKSHHANGIVKNHGKILVLYFGHLHVFKKDSRNSIWFPVTQIGSEDHNVEIILNFIRNDTEILDQLDAIIRTSQLKNKILDFCRRMATCDPTINQMKKKQMAEIGNIKYSTFVCDTKYI</sequence>
<evidence type="ECO:0000313" key="2">
    <source>
        <dbReference type="Proteomes" id="UP000683417"/>
    </source>
</evidence>
<gene>
    <name evidence="1" type="ORF">BGTH12_LOCUS2137</name>
</gene>
<organism evidence="1 2">
    <name type="scientific">Blumeria graminis f. sp. triticale</name>
    <dbReference type="NCBI Taxonomy" id="1689686"/>
    <lineage>
        <taxon>Eukaryota</taxon>
        <taxon>Fungi</taxon>
        <taxon>Dikarya</taxon>
        <taxon>Ascomycota</taxon>
        <taxon>Pezizomycotina</taxon>
        <taxon>Leotiomycetes</taxon>
        <taxon>Erysiphales</taxon>
        <taxon>Erysiphaceae</taxon>
        <taxon>Blumeria</taxon>
    </lineage>
</organism>
<proteinExistence type="predicted"/>
<comment type="caution">
    <text evidence="1">The sequence shown here is derived from an EMBL/GenBank/DDBJ whole genome shotgun (WGS) entry which is preliminary data.</text>
</comment>
<dbReference type="EMBL" id="CAJHIT010000004">
    <property type="protein sequence ID" value="CAD6500779.1"/>
    <property type="molecule type" value="Genomic_DNA"/>
</dbReference>